<organism evidence="1 2">
    <name type="scientific">Paraglaciecola agarilytica NO2</name>
    <dbReference type="NCBI Taxonomy" id="1125747"/>
    <lineage>
        <taxon>Bacteria</taxon>
        <taxon>Pseudomonadati</taxon>
        <taxon>Pseudomonadota</taxon>
        <taxon>Gammaproteobacteria</taxon>
        <taxon>Alteromonadales</taxon>
        <taxon>Alteromonadaceae</taxon>
        <taxon>Paraglaciecola</taxon>
    </lineage>
</organism>
<comment type="caution">
    <text evidence="1">The sequence shown here is derived from an EMBL/GenBank/DDBJ whole genome shotgun (WGS) entry which is preliminary data.</text>
</comment>
<name>A0ABQ0IAZ0_9ALTE</name>
<reference evidence="1 2" key="1">
    <citation type="journal article" date="2014" name="Environ. Microbiol.">
        <title>Comparative genomics of the marine bacterial genus Glaciecola reveals the high degree of genomic diversity and genomic characteristic for cold adaptation.</title>
        <authorList>
            <person name="Qin Q.L."/>
            <person name="Xie B.B."/>
            <person name="Yu Y."/>
            <person name="Shu Y.L."/>
            <person name="Rong J.C."/>
            <person name="Zhang Y.J."/>
            <person name="Zhao D.L."/>
            <person name="Chen X.L."/>
            <person name="Zhang X.Y."/>
            <person name="Chen B."/>
            <person name="Zhou B.C."/>
            <person name="Zhang Y.Z."/>
        </authorList>
    </citation>
    <scope>NUCLEOTIDE SEQUENCE [LARGE SCALE GENOMIC DNA]</scope>
    <source>
        <strain evidence="1 2">NO2</strain>
    </source>
</reference>
<dbReference type="InterPro" id="IPR032675">
    <property type="entry name" value="LRR_dom_sf"/>
</dbReference>
<evidence type="ECO:0000313" key="1">
    <source>
        <dbReference type="EMBL" id="GAC06209.1"/>
    </source>
</evidence>
<proteinExistence type="predicted"/>
<accession>A0ABQ0IAZ0</accession>
<dbReference type="Gene3D" id="3.80.10.10">
    <property type="entry name" value="Ribonuclease Inhibitor"/>
    <property type="match status" value="1"/>
</dbReference>
<dbReference type="Proteomes" id="UP000008372">
    <property type="component" value="Unassembled WGS sequence"/>
</dbReference>
<sequence>MISQVALAVIFNIDSGPIILHTLAQLKSGELAGIQHLKLSESLTTFPSEILSLADTLEILDLSHNHLARNPLPPAYQ</sequence>
<gene>
    <name evidence="1" type="ORF">GAGA_3375</name>
</gene>
<evidence type="ECO:0000313" key="2">
    <source>
        <dbReference type="Proteomes" id="UP000008372"/>
    </source>
</evidence>
<dbReference type="EMBL" id="BAEK01000054">
    <property type="protein sequence ID" value="GAC06209.1"/>
    <property type="molecule type" value="Genomic_DNA"/>
</dbReference>
<keyword evidence="2" id="KW-1185">Reference proteome</keyword>
<protein>
    <submittedName>
        <fullName evidence="1">Uncharacterized protein</fullName>
    </submittedName>
</protein>